<protein>
    <submittedName>
        <fullName evidence="2">Uncharacterized protein</fullName>
    </submittedName>
</protein>
<name>A0A922SFI8_SPOEX</name>
<evidence type="ECO:0000313" key="2">
    <source>
        <dbReference type="EMBL" id="KAH9635825.1"/>
    </source>
</evidence>
<accession>A0A922SFI8</accession>
<evidence type="ECO:0000256" key="1">
    <source>
        <dbReference type="SAM" id="MobiDB-lite"/>
    </source>
</evidence>
<feature type="region of interest" description="Disordered" evidence="1">
    <location>
        <begin position="41"/>
        <end position="76"/>
    </location>
</feature>
<sequence>MPVATRTLSDLLTKRPQLSVSLVPAPEPQSLHLEQYKCYNDTGSSTNADRDDAEATPAHWAPYADSERDDNYRKGRSRRVVHRGAATGAAVVWPPPLAKVDLPVWRVQPAILSRRLVLRHSRLTAGLAFHMTFCSNSSSSWTSSSRGR</sequence>
<dbReference type="EMBL" id="JACEFF010000528">
    <property type="protein sequence ID" value="KAH9635825.1"/>
    <property type="molecule type" value="Genomic_DNA"/>
</dbReference>
<organism evidence="2 3">
    <name type="scientific">Spodoptera exigua</name>
    <name type="common">Beet armyworm</name>
    <name type="synonym">Noctua fulgens</name>
    <dbReference type="NCBI Taxonomy" id="7107"/>
    <lineage>
        <taxon>Eukaryota</taxon>
        <taxon>Metazoa</taxon>
        <taxon>Ecdysozoa</taxon>
        <taxon>Arthropoda</taxon>
        <taxon>Hexapoda</taxon>
        <taxon>Insecta</taxon>
        <taxon>Pterygota</taxon>
        <taxon>Neoptera</taxon>
        <taxon>Endopterygota</taxon>
        <taxon>Lepidoptera</taxon>
        <taxon>Glossata</taxon>
        <taxon>Ditrysia</taxon>
        <taxon>Noctuoidea</taxon>
        <taxon>Noctuidae</taxon>
        <taxon>Amphipyrinae</taxon>
        <taxon>Spodoptera</taxon>
    </lineage>
</organism>
<evidence type="ECO:0000313" key="3">
    <source>
        <dbReference type="Proteomes" id="UP000814243"/>
    </source>
</evidence>
<gene>
    <name evidence="2" type="ORF">HF086_002385</name>
</gene>
<dbReference type="Proteomes" id="UP000814243">
    <property type="component" value="Unassembled WGS sequence"/>
</dbReference>
<proteinExistence type="predicted"/>
<reference evidence="2" key="1">
    <citation type="journal article" date="2021" name="G3 (Bethesda)">
        <title>Genome and transcriptome analysis of the beet armyworm Spodoptera exigua reveals targets for pest control. .</title>
        <authorList>
            <person name="Simon S."/>
            <person name="Breeschoten T."/>
            <person name="Jansen H.J."/>
            <person name="Dirks R.P."/>
            <person name="Schranz M.E."/>
            <person name="Ros V.I.D."/>
        </authorList>
    </citation>
    <scope>NUCLEOTIDE SEQUENCE</scope>
    <source>
        <strain evidence="2">TB_SE_WUR_2020</strain>
    </source>
</reference>
<comment type="caution">
    <text evidence="2">The sequence shown here is derived from an EMBL/GenBank/DDBJ whole genome shotgun (WGS) entry which is preliminary data.</text>
</comment>
<dbReference type="AlphaFoldDB" id="A0A922SFI8"/>